<organism evidence="1">
    <name type="scientific">Pseudomonas phage Touem01</name>
    <dbReference type="NCBI Taxonomy" id="3138548"/>
    <lineage>
        <taxon>Viruses</taxon>
    </lineage>
</organism>
<proteinExistence type="predicted"/>
<evidence type="ECO:0000313" key="1">
    <source>
        <dbReference type="EMBL" id="XAI70574.1"/>
    </source>
</evidence>
<gene>
    <name evidence="1" type="ORF">Touem01_00045</name>
</gene>
<sequence length="164" mass="16405">MSLVTQLQNLITRTGTEFKSVRAAIGNLANLNTTAKGDLVSSINEVKALASSAAGVINDAAPSVATAYSSSKTDAQIAAAFAAFTSGAPTALDTWNELVSELQKDASGLAALTAALGNRLALDAVQTLSATQKAQGISNLGAMSAADVGDVTTDFVAAFNAAIA</sequence>
<protein>
    <submittedName>
        <fullName evidence="1">Tail fiber protein</fullName>
    </submittedName>
</protein>
<reference evidence="1" key="1">
    <citation type="journal article" date="2024" name="J. Gen. Virol.">
        <title>Novel phages of Pseudomonas syringae unveil numerous potential auxiliary metabolic genes.</title>
        <authorList>
            <person name="Feltin C."/>
            <person name="Garneau J.R."/>
            <person name="Morris C.E."/>
            <person name="Berard A."/>
            <person name="Torres-Barcelo C."/>
        </authorList>
    </citation>
    <scope>NUCLEOTIDE SEQUENCE</scope>
</reference>
<dbReference type="EMBL" id="PP179325">
    <property type="protein sequence ID" value="XAI70574.1"/>
    <property type="molecule type" value="Genomic_DNA"/>
</dbReference>
<name>A0AAU6W375_9VIRU</name>
<accession>A0AAU6W375</accession>